<comment type="caution">
    <text evidence="1">The sequence shown here is derived from an EMBL/GenBank/DDBJ whole genome shotgun (WGS) entry which is preliminary data.</text>
</comment>
<evidence type="ECO:0000313" key="2">
    <source>
        <dbReference type="Proteomes" id="UP001189429"/>
    </source>
</evidence>
<sequence length="351" mass="36556">MAGGCLGRTWIGRLGMVPPHPWRSSGAKGAAVEAMVWSDVETCAGKPGGGFFKLLFTYLVSLNLRGALGPSIAPHELDALLCAAMLSAGAGTPETPLARCSAQVSRRLDGIRANVERLASQQFRPSGAQPLPARALRLGALFQAAAQAMADLVRVLGLDTPLEGGEPAPVVVPEPRSLFANGAIFAALFCAGAFAEGELLASGEAHRKALEEVNAQRYELLQLAQEHGDWVGAFASSLPTGMLRWPSPSERQLLETPADRQHGLSLPIDALGEAIAAHVARNRVTFVTGQSGCGKSVRVPLLLLKAVAKQPPGTPFLVASAQPQPASCLALARRAAGELGEELGATVGRPP</sequence>
<evidence type="ECO:0008006" key="3">
    <source>
        <dbReference type="Google" id="ProtNLM"/>
    </source>
</evidence>
<evidence type="ECO:0000313" key="1">
    <source>
        <dbReference type="EMBL" id="CAK0868541.1"/>
    </source>
</evidence>
<reference evidence="1" key="1">
    <citation type="submission" date="2023-10" db="EMBL/GenBank/DDBJ databases">
        <authorList>
            <person name="Chen Y."/>
            <person name="Shah S."/>
            <person name="Dougan E. K."/>
            <person name="Thang M."/>
            <person name="Chan C."/>
        </authorList>
    </citation>
    <scope>NUCLEOTIDE SEQUENCE [LARGE SCALE GENOMIC DNA]</scope>
</reference>
<name>A0ABN9V6U3_9DINO</name>
<gene>
    <name evidence="1" type="ORF">PCOR1329_LOCUS55171</name>
</gene>
<dbReference type="Proteomes" id="UP001189429">
    <property type="component" value="Unassembled WGS sequence"/>
</dbReference>
<accession>A0ABN9V6U3</accession>
<proteinExistence type="predicted"/>
<organism evidence="1 2">
    <name type="scientific">Prorocentrum cordatum</name>
    <dbReference type="NCBI Taxonomy" id="2364126"/>
    <lineage>
        <taxon>Eukaryota</taxon>
        <taxon>Sar</taxon>
        <taxon>Alveolata</taxon>
        <taxon>Dinophyceae</taxon>
        <taxon>Prorocentrales</taxon>
        <taxon>Prorocentraceae</taxon>
        <taxon>Prorocentrum</taxon>
    </lineage>
</organism>
<keyword evidence="2" id="KW-1185">Reference proteome</keyword>
<dbReference type="InterPro" id="IPR027417">
    <property type="entry name" value="P-loop_NTPase"/>
</dbReference>
<protein>
    <recommendedName>
        <fullName evidence="3">RNA helicase</fullName>
    </recommendedName>
</protein>
<dbReference type="EMBL" id="CAUYUJ010016759">
    <property type="protein sequence ID" value="CAK0868541.1"/>
    <property type="molecule type" value="Genomic_DNA"/>
</dbReference>
<dbReference type="Gene3D" id="3.40.50.300">
    <property type="entry name" value="P-loop containing nucleotide triphosphate hydrolases"/>
    <property type="match status" value="1"/>
</dbReference>
<feature type="non-terminal residue" evidence="1">
    <location>
        <position position="351"/>
    </location>
</feature>